<feature type="non-terminal residue" evidence="10">
    <location>
        <position position="1"/>
    </location>
</feature>
<dbReference type="Gene3D" id="3.40.50.300">
    <property type="entry name" value="P-loop containing nucleotide triphosphate hydrolases"/>
    <property type="match status" value="1"/>
</dbReference>
<dbReference type="SUPFAM" id="SSF52540">
    <property type="entry name" value="P-loop containing nucleoside triphosphate hydrolases"/>
    <property type="match status" value="1"/>
</dbReference>
<keyword evidence="7" id="KW-0333">Golgi apparatus</keyword>
<evidence type="ECO:0000256" key="2">
    <source>
        <dbReference type="ARBA" id="ARBA00008124"/>
    </source>
</evidence>
<keyword evidence="9" id="KW-0325">Glycoprotein</keyword>
<evidence type="ECO:0000313" key="11">
    <source>
        <dbReference type="Proteomes" id="UP000749559"/>
    </source>
</evidence>
<keyword evidence="5" id="KW-0735">Signal-anchor</keyword>
<keyword evidence="6" id="KW-1133">Transmembrane helix</keyword>
<proteinExistence type="inferred from homology"/>
<accession>A0A8J1TUG9</accession>
<dbReference type="Proteomes" id="UP000749559">
    <property type="component" value="Unassembled WGS sequence"/>
</dbReference>
<dbReference type="InterPro" id="IPR009729">
    <property type="entry name" value="Gal-3-0_sulfotransfrase"/>
</dbReference>
<evidence type="ECO:0000256" key="7">
    <source>
        <dbReference type="ARBA" id="ARBA00023034"/>
    </source>
</evidence>
<dbReference type="GO" id="GO:0009247">
    <property type="term" value="P:glycolipid biosynthetic process"/>
    <property type="evidence" value="ECO:0007669"/>
    <property type="project" value="InterPro"/>
</dbReference>
<evidence type="ECO:0000256" key="1">
    <source>
        <dbReference type="ARBA" id="ARBA00004323"/>
    </source>
</evidence>
<evidence type="ECO:0000256" key="5">
    <source>
        <dbReference type="ARBA" id="ARBA00022968"/>
    </source>
</evidence>
<protein>
    <submittedName>
        <fullName evidence="10">Uncharacterized protein</fullName>
    </submittedName>
</protein>
<keyword evidence="8" id="KW-0472">Membrane</keyword>
<evidence type="ECO:0000256" key="3">
    <source>
        <dbReference type="ARBA" id="ARBA00022679"/>
    </source>
</evidence>
<dbReference type="InterPro" id="IPR027417">
    <property type="entry name" value="P-loop_NTPase"/>
</dbReference>
<dbReference type="AlphaFoldDB" id="A0A8J1TUG9"/>
<evidence type="ECO:0000313" key="10">
    <source>
        <dbReference type="EMBL" id="CAH1779491.1"/>
    </source>
</evidence>
<evidence type="ECO:0000256" key="9">
    <source>
        <dbReference type="ARBA" id="ARBA00023180"/>
    </source>
</evidence>
<dbReference type="Pfam" id="PF06990">
    <property type="entry name" value="Gal-3-0_sulfotr"/>
    <property type="match status" value="1"/>
</dbReference>
<organism evidence="10 11">
    <name type="scientific">Owenia fusiformis</name>
    <name type="common">Polychaete worm</name>
    <dbReference type="NCBI Taxonomy" id="6347"/>
    <lineage>
        <taxon>Eukaryota</taxon>
        <taxon>Metazoa</taxon>
        <taxon>Spiralia</taxon>
        <taxon>Lophotrochozoa</taxon>
        <taxon>Annelida</taxon>
        <taxon>Polychaeta</taxon>
        <taxon>Sedentaria</taxon>
        <taxon>Canalipalpata</taxon>
        <taxon>Sabellida</taxon>
        <taxon>Oweniida</taxon>
        <taxon>Oweniidae</taxon>
        <taxon>Owenia</taxon>
    </lineage>
</organism>
<evidence type="ECO:0000256" key="6">
    <source>
        <dbReference type="ARBA" id="ARBA00022989"/>
    </source>
</evidence>
<comment type="similarity">
    <text evidence="2">Belongs to the galactose-3-O-sulfotransferase family.</text>
</comment>
<gene>
    <name evidence="10" type="ORF">OFUS_LOCUS6296</name>
</gene>
<evidence type="ECO:0000256" key="4">
    <source>
        <dbReference type="ARBA" id="ARBA00022692"/>
    </source>
</evidence>
<dbReference type="GO" id="GO:0000139">
    <property type="term" value="C:Golgi membrane"/>
    <property type="evidence" value="ECO:0007669"/>
    <property type="project" value="UniProtKB-SubCell"/>
</dbReference>
<sequence length="342" mass="40414">PNIRPHPSNPAGMKCHPVENLVFTKVAKCGGSTIANIFLRYGETHNFTFLLPKPGSALITKEDLYEHMDEEINMIVHHANFDERLMKRIMPEDTVYIGVMREPLHHLKSYYNYHNYGNIKTKPSLAEFEENPWKYRKEMGNLVNQQSGWYGWETKITMDDKMAWKFVEKIYKKFDFILITDHMKESLILLKDILCWTLDDMLFVSHKVATESAALKGMITTELDKSSLDHTPNKALAERNLRQFSKVDYDMFDFFNYTLWEKIRSKGDAFQQTLKEFDERLLDLQRTCKQTKESLTFTLKYCKMIIHESSSSPDYRCHRMLLAPNWYSQYILHPKQNKTNNH</sequence>
<name>A0A8J1TUG9_OWEFU</name>
<dbReference type="EMBL" id="CAIIXF020000003">
    <property type="protein sequence ID" value="CAH1779491.1"/>
    <property type="molecule type" value="Genomic_DNA"/>
</dbReference>
<dbReference type="PANTHER" id="PTHR14647:SF87">
    <property type="entry name" value="PUTATIVE-RELATED"/>
    <property type="match status" value="1"/>
</dbReference>
<dbReference type="OrthoDB" id="514299at2759"/>
<comment type="caution">
    <text evidence="10">The sequence shown here is derived from an EMBL/GenBank/DDBJ whole genome shotgun (WGS) entry which is preliminary data.</text>
</comment>
<reference evidence="10" key="1">
    <citation type="submission" date="2022-03" db="EMBL/GenBank/DDBJ databases">
        <authorList>
            <person name="Martin C."/>
        </authorList>
    </citation>
    <scope>NUCLEOTIDE SEQUENCE</scope>
</reference>
<comment type="subcellular location">
    <subcellularLocation>
        <location evidence="1">Golgi apparatus membrane</location>
        <topology evidence="1">Single-pass type II membrane protein</topology>
    </subcellularLocation>
</comment>
<dbReference type="PANTHER" id="PTHR14647">
    <property type="entry name" value="GALACTOSE-3-O-SULFOTRANSFERASE"/>
    <property type="match status" value="1"/>
</dbReference>
<dbReference type="GO" id="GO:0001733">
    <property type="term" value="F:galactosylceramide sulfotransferase activity"/>
    <property type="evidence" value="ECO:0007669"/>
    <property type="project" value="InterPro"/>
</dbReference>
<evidence type="ECO:0000256" key="8">
    <source>
        <dbReference type="ARBA" id="ARBA00023136"/>
    </source>
</evidence>
<keyword evidence="11" id="KW-1185">Reference proteome</keyword>
<keyword evidence="4" id="KW-0812">Transmembrane</keyword>
<keyword evidence="3" id="KW-0808">Transferase</keyword>